<accession>A0A699TL70</accession>
<comment type="caution">
    <text evidence="1">The sequence shown here is derived from an EMBL/GenBank/DDBJ whole genome shotgun (WGS) entry which is preliminary data.</text>
</comment>
<dbReference type="EMBL" id="BKCJ011253072">
    <property type="protein sequence ID" value="GFD10550.1"/>
    <property type="molecule type" value="Genomic_DNA"/>
</dbReference>
<sequence length="73" mass="7477">MVGKGFSGVETPLFESMIVEQQVAEGDDDEVQGEDVNVASVVTEGVVNAADDVVPTADVVPSIPSLTPPTPPP</sequence>
<organism evidence="1">
    <name type="scientific">Tanacetum cinerariifolium</name>
    <name type="common">Dalmatian daisy</name>
    <name type="synonym">Chrysanthemum cinerariifolium</name>
    <dbReference type="NCBI Taxonomy" id="118510"/>
    <lineage>
        <taxon>Eukaryota</taxon>
        <taxon>Viridiplantae</taxon>
        <taxon>Streptophyta</taxon>
        <taxon>Embryophyta</taxon>
        <taxon>Tracheophyta</taxon>
        <taxon>Spermatophyta</taxon>
        <taxon>Magnoliopsida</taxon>
        <taxon>eudicotyledons</taxon>
        <taxon>Gunneridae</taxon>
        <taxon>Pentapetalae</taxon>
        <taxon>asterids</taxon>
        <taxon>campanulids</taxon>
        <taxon>Asterales</taxon>
        <taxon>Asteraceae</taxon>
        <taxon>Asteroideae</taxon>
        <taxon>Anthemideae</taxon>
        <taxon>Anthemidinae</taxon>
        <taxon>Tanacetum</taxon>
    </lineage>
</organism>
<protein>
    <submittedName>
        <fullName evidence="1">Uncharacterized protein</fullName>
    </submittedName>
</protein>
<reference evidence="1" key="1">
    <citation type="journal article" date="2019" name="Sci. Rep.">
        <title>Draft genome of Tanacetum cinerariifolium, the natural source of mosquito coil.</title>
        <authorList>
            <person name="Yamashiro T."/>
            <person name="Shiraishi A."/>
            <person name="Satake H."/>
            <person name="Nakayama K."/>
        </authorList>
    </citation>
    <scope>NUCLEOTIDE SEQUENCE</scope>
</reference>
<proteinExistence type="predicted"/>
<dbReference type="AlphaFoldDB" id="A0A699TL70"/>
<evidence type="ECO:0000313" key="1">
    <source>
        <dbReference type="EMBL" id="GFD10550.1"/>
    </source>
</evidence>
<gene>
    <name evidence="1" type="ORF">Tci_882519</name>
</gene>
<name>A0A699TL70_TANCI</name>